<keyword evidence="2" id="KW-1185">Reference proteome</keyword>
<proteinExistence type="predicted"/>
<organism evidence="1 2">
    <name type="scientific">Aspergillus tanneri</name>
    <dbReference type="NCBI Taxonomy" id="1220188"/>
    <lineage>
        <taxon>Eukaryota</taxon>
        <taxon>Fungi</taxon>
        <taxon>Dikarya</taxon>
        <taxon>Ascomycota</taxon>
        <taxon>Pezizomycotina</taxon>
        <taxon>Eurotiomycetes</taxon>
        <taxon>Eurotiomycetidae</taxon>
        <taxon>Eurotiales</taxon>
        <taxon>Aspergillaceae</taxon>
        <taxon>Aspergillus</taxon>
        <taxon>Aspergillus subgen. Circumdati</taxon>
    </lineage>
</organism>
<dbReference type="AlphaFoldDB" id="A0A4S3JTL2"/>
<dbReference type="VEuPathDB" id="FungiDB:EYZ11_001957"/>
<gene>
    <name evidence="1" type="ORF">EYZ11_001957</name>
</gene>
<protein>
    <submittedName>
        <fullName evidence="1">Uncharacterized protein</fullName>
    </submittedName>
</protein>
<sequence length="204" mass="22699">METEGSCQCSINALQTLTELRNVHTVVELGTILDLVHRVYSQGQVMLQCKECRQAPSSSMVTIPALAEQCLSLFEAVCLAYSITRQNTLFDPNALAFEQPLPQFICIRSKVQLGETEMDEDDSGVLVRMLLSRNLIKLVELLKALREVLRSLSKETPPSHRTGPLRACESSVESTIRRFAVFMEQIELDPNVPDGIIFNSAGLC</sequence>
<dbReference type="Proteomes" id="UP000308092">
    <property type="component" value="Unassembled WGS sequence"/>
</dbReference>
<name>A0A4S3JTL2_9EURO</name>
<dbReference type="EMBL" id="SOSA01000041">
    <property type="protein sequence ID" value="THC98527.1"/>
    <property type="molecule type" value="Genomic_DNA"/>
</dbReference>
<evidence type="ECO:0000313" key="1">
    <source>
        <dbReference type="EMBL" id="THC98527.1"/>
    </source>
</evidence>
<evidence type="ECO:0000313" key="2">
    <source>
        <dbReference type="Proteomes" id="UP000308092"/>
    </source>
</evidence>
<comment type="caution">
    <text evidence="1">The sequence shown here is derived from an EMBL/GenBank/DDBJ whole genome shotgun (WGS) entry which is preliminary data.</text>
</comment>
<accession>A0A4S3JTL2</accession>
<reference evidence="1 2" key="1">
    <citation type="submission" date="2019-03" db="EMBL/GenBank/DDBJ databases">
        <title>The genome sequence of a newly discovered highly antifungal drug resistant Aspergillus species, Aspergillus tanneri NIH 1004.</title>
        <authorList>
            <person name="Mounaud S."/>
            <person name="Singh I."/>
            <person name="Joardar V."/>
            <person name="Pakala S."/>
            <person name="Pakala S."/>
            <person name="Venepally P."/>
            <person name="Hoover J."/>
            <person name="Nierman W."/>
            <person name="Chung J."/>
            <person name="Losada L."/>
        </authorList>
    </citation>
    <scope>NUCLEOTIDE SEQUENCE [LARGE SCALE GENOMIC DNA]</scope>
    <source>
        <strain evidence="1 2">NIH1004</strain>
    </source>
</reference>